<organism evidence="8 9">
    <name type="scientific">Microctonus aethiopoides</name>
    <dbReference type="NCBI Taxonomy" id="144406"/>
    <lineage>
        <taxon>Eukaryota</taxon>
        <taxon>Metazoa</taxon>
        <taxon>Ecdysozoa</taxon>
        <taxon>Arthropoda</taxon>
        <taxon>Hexapoda</taxon>
        <taxon>Insecta</taxon>
        <taxon>Pterygota</taxon>
        <taxon>Neoptera</taxon>
        <taxon>Endopterygota</taxon>
        <taxon>Hymenoptera</taxon>
        <taxon>Apocrita</taxon>
        <taxon>Ichneumonoidea</taxon>
        <taxon>Braconidae</taxon>
        <taxon>Euphorinae</taxon>
        <taxon>Microctonus</taxon>
    </lineage>
</organism>
<comment type="caution">
    <text evidence="8">The sequence shown here is derived from an EMBL/GenBank/DDBJ whole genome shotgun (WGS) entry which is preliminary data.</text>
</comment>
<dbReference type="CDD" id="cd13970">
    <property type="entry name" value="ABC1_ADCK3"/>
    <property type="match status" value="1"/>
</dbReference>
<dbReference type="EMBL" id="JAQQBS010001422">
    <property type="protein sequence ID" value="KAK0165899.1"/>
    <property type="molecule type" value="Genomic_DNA"/>
</dbReference>
<dbReference type="InterPro" id="IPR004147">
    <property type="entry name" value="ABC1_dom"/>
</dbReference>
<evidence type="ECO:0000256" key="4">
    <source>
        <dbReference type="ARBA" id="ARBA00022741"/>
    </source>
</evidence>
<dbReference type="GO" id="GO:0016740">
    <property type="term" value="F:transferase activity"/>
    <property type="evidence" value="ECO:0007669"/>
    <property type="project" value="UniProtKB-KW"/>
</dbReference>
<dbReference type="PANTHER" id="PTHR43851">
    <property type="match status" value="1"/>
</dbReference>
<dbReference type="AlphaFoldDB" id="A0AA39FAD4"/>
<accession>A0AA39FAD4</accession>
<dbReference type="GO" id="GO:0005524">
    <property type="term" value="F:ATP binding"/>
    <property type="evidence" value="ECO:0007669"/>
    <property type="project" value="UniProtKB-KW"/>
</dbReference>
<sequence length="685" mass="77984">MARPWSSDIIGVLKGIQIVVNALIKHQEQSVVRILDNSSIKTSAEASLKEVAEKLRDIDPSKVPENLSAEIKELIERACVVERGIFEYAKYRTGEIFGIPTSPKYPTDDGTQLEIHNPAKDPRIRRKSTQDNSNEMKINDNNQNSKIPPLSKEKIIEIPEKYTSVQEKIATLGKLDNTIPKITLTDKDKKLLQKLEREHEEKSKNVVKNIPTKINDDKIDFNTSSKTSNIKPTIKPRVTLSSVAKERKVPSTRIQRMVSFGTLGIGLGVGTVAEYGRRTLGIKKETIGQTLDSMFLTKANAERIVSTLCKVRGAALKIGQILSIQDSSVISPELQKAFERVRQSADFMPTWQVEKVLINELGDGWRDKITNFDEKPFAAASIGQVHLATLQNGQQVAMKIQYPGVAQGIQSDIDNLVGILKIWNIFPDGMFIDNLVEVAKRELAWEVDYIREAECSKKFRELVAPYPEYYVPFVVDELCSKQVFTTELIDGVPIDKCVDMDQETREHICKLIMHLCLKELFVFRYMQTDPNWANFFYNPETRQLILLDFGACRSYEKTFMDQYIEVINGASNGDRDKVLRLSREMKFLTGYESKLMEDAHVDAVMILGEIFDTKHEKYDFAGQNVTMSLQALVPTILNHRLCPPPEEIYSLHRKLSGVFLLCAKLKVKINCRDMFREIYNNYRFG</sequence>
<dbReference type="SUPFAM" id="SSF56112">
    <property type="entry name" value="Protein kinase-like (PK-like)"/>
    <property type="match status" value="1"/>
</dbReference>
<dbReference type="Pfam" id="PF03109">
    <property type="entry name" value="ABC1"/>
    <property type="match status" value="1"/>
</dbReference>
<evidence type="ECO:0000256" key="6">
    <source>
        <dbReference type="SAM" id="MobiDB-lite"/>
    </source>
</evidence>
<feature type="compositionally biased region" description="Polar residues" evidence="6">
    <location>
        <begin position="130"/>
        <end position="146"/>
    </location>
</feature>
<evidence type="ECO:0000256" key="3">
    <source>
        <dbReference type="ARBA" id="ARBA00022679"/>
    </source>
</evidence>
<dbReference type="GO" id="GO:0006744">
    <property type="term" value="P:ubiquinone biosynthetic process"/>
    <property type="evidence" value="ECO:0007669"/>
    <property type="project" value="TreeGrafter"/>
</dbReference>
<dbReference type="InterPro" id="IPR051409">
    <property type="entry name" value="Atypical_kinase_ADCK"/>
</dbReference>
<evidence type="ECO:0000313" key="9">
    <source>
        <dbReference type="Proteomes" id="UP001168990"/>
    </source>
</evidence>
<evidence type="ECO:0000256" key="2">
    <source>
        <dbReference type="ARBA" id="ARBA00009670"/>
    </source>
</evidence>
<name>A0AA39FAD4_9HYME</name>
<dbReference type="Proteomes" id="UP001168990">
    <property type="component" value="Unassembled WGS sequence"/>
</dbReference>
<comment type="pathway">
    <text evidence="1">Cofactor biosynthesis; ubiquinone biosynthesis.</text>
</comment>
<dbReference type="InterPro" id="IPR011009">
    <property type="entry name" value="Kinase-like_dom_sf"/>
</dbReference>
<evidence type="ECO:0000256" key="5">
    <source>
        <dbReference type="ARBA" id="ARBA00022840"/>
    </source>
</evidence>
<reference evidence="8" key="2">
    <citation type="submission" date="2023-03" db="EMBL/GenBank/DDBJ databases">
        <authorList>
            <person name="Inwood S.N."/>
            <person name="Skelly J.G."/>
            <person name="Guhlin J."/>
            <person name="Harrop T.W.R."/>
            <person name="Goldson S.G."/>
            <person name="Dearden P.K."/>
        </authorList>
    </citation>
    <scope>NUCLEOTIDE SEQUENCE</scope>
    <source>
        <strain evidence="8">Irish</strain>
        <tissue evidence="8">Whole body</tissue>
    </source>
</reference>
<gene>
    <name evidence="8" type="ORF">PV328_004378</name>
</gene>
<evidence type="ECO:0000259" key="7">
    <source>
        <dbReference type="Pfam" id="PF03109"/>
    </source>
</evidence>
<reference evidence="8" key="1">
    <citation type="journal article" date="2023" name="bioRxiv">
        <title>Scaffold-level genome assemblies of two parasitoid biocontrol wasps reveal the parthenogenesis mechanism and an associated novel virus.</title>
        <authorList>
            <person name="Inwood S."/>
            <person name="Skelly J."/>
            <person name="Guhlin J."/>
            <person name="Harrop T."/>
            <person name="Goldson S."/>
            <person name="Dearden P."/>
        </authorList>
    </citation>
    <scope>NUCLEOTIDE SEQUENCE</scope>
    <source>
        <strain evidence="8">Irish</strain>
        <tissue evidence="8">Whole body</tissue>
    </source>
</reference>
<protein>
    <recommendedName>
        <fullName evidence="7">ABC1 atypical kinase-like domain-containing protein</fullName>
    </recommendedName>
</protein>
<keyword evidence="3" id="KW-0808">Transferase</keyword>
<keyword evidence="9" id="KW-1185">Reference proteome</keyword>
<dbReference type="PANTHER" id="PTHR43851:SF3">
    <property type="entry name" value="COENZYME Q8"/>
    <property type="match status" value="1"/>
</dbReference>
<feature type="domain" description="ABC1 atypical kinase-like" evidence="7">
    <location>
        <begin position="341"/>
        <end position="580"/>
    </location>
</feature>
<proteinExistence type="inferred from homology"/>
<comment type="similarity">
    <text evidence="2">Belongs to the protein kinase superfamily. ADCK protein kinase family.</text>
</comment>
<evidence type="ECO:0000256" key="1">
    <source>
        <dbReference type="ARBA" id="ARBA00004749"/>
    </source>
</evidence>
<keyword evidence="5" id="KW-0067">ATP-binding</keyword>
<evidence type="ECO:0000313" key="8">
    <source>
        <dbReference type="EMBL" id="KAK0165899.1"/>
    </source>
</evidence>
<feature type="region of interest" description="Disordered" evidence="6">
    <location>
        <begin position="123"/>
        <end position="149"/>
    </location>
</feature>
<keyword evidence="4" id="KW-0547">Nucleotide-binding</keyword>
<dbReference type="InterPro" id="IPR034646">
    <property type="entry name" value="ADCK3_dom"/>
</dbReference>